<dbReference type="Proteomes" id="UP000030023">
    <property type="component" value="Unassembled WGS sequence"/>
</dbReference>
<accession>A0ABR4XNB7</accession>
<proteinExistence type="predicted"/>
<comment type="caution">
    <text evidence="1">The sequence shown here is derived from an EMBL/GenBank/DDBJ whole genome shotgun (WGS) entry which is preliminary data.</text>
</comment>
<keyword evidence="2" id="KW-1185">Reference proteome</keyword>
<evidence type="ECO:0000313" key="1">
    <source>
        <dbReference type="EMBL" id="KGO18428.1"/>
    </source>
</evidence>
<evidence type="ECO:0000313" key="2">
    <source>
        <dbReference type="Proteomes" id="UP000030023"/>
    </source>
</evidence>
<protein>
    <submittedName>
        <fullName evidence="1">Uncharacterized protein</fullName>
    </submittedName>
</protein>
<name>A0ABR4XNB7_9LACO</name>
<organism evidence="1 2">
    <name type="scientific">Oenococcus alcoholitolerans</name>
    <dbReference type="NCBI Taxonomy" id="931074"/>
    <lineage>
        <taxon>Bacteria</taxon>
        <taxon>Bacillati</taxon>
        <taxon>Bacillota</taxon>
        <taxon>Bacilli</taxon>
        <taxon>Lactobacillales</taxon>
        <taxon>Lactobacillaceae</taxon>
        <taxon>Oenococcus</taxon>
    </lineage>
</organism>
<gene>
    <name evidence="1" type="ORF">Q757_10400</name>
</gene>
<reference evidence="1 2" key="1">
    <citation type="journal article" date="2014" name="Antonie Van Leeuwenhoek">
        <title>Oenococcus alcoholitolerans sp. nov., a lactic acid bacteria isolated from cachaca and ethanol fermentation processes.</title>
        <authorList>
            <person name="Badotti F."/>
            <person name="Moreira A.P."/>
            <person name="Tonon L.A."/>
            <person name="de Lucena B.T."/>
            <person name="Gomes Fde C."/>
            <person name="Kruger R."/>
            <person name="Thompson C.C."/>
            <person name="de Morais M.A.Jr."/>
            <person name="Rosa C.A."/>
            <person name="Thompson F.L."/>
        </authorList>
    </citation>
    <scope>NUCLEOTIDE SEQUENCE [LARGE SCALE GENOMIC DNA]</scope>
    <source>
        <strain evidence="1 2">UFRJ-M7.2.18</strain>
    </source>
</reference>
<feature type="non-terminal residue" evidence="1">
    <location>
        <position position="1"/>
    </location>
</feature>
<dbReference type="EMBL" id="AXCV01000685">
    <property type="protein sequence ID" value="KGO18428.1"/>
    <property type="molecule type" value="Genomic_DNA"/>
</dbReference>
<sequence length="138" mass="15471">VKIVNSNKLIYYGQITTVDSDQTTNVDTLTANYIWNLLNGDIIVKSRSGQSYEIHIQKLINQYISSQTSSDIFSVINTPTTTAYAVTNSEGVSVSNFIDYLIRGFKLHNVILDVADLKQGISNGIPFYYPEINIRQNT</sequence>
<feature type="non-terminal residue" evidence="1">
    <location>
        <position position="138"/>
    </location>
</feature>